<accession>A0A8J6HD49</accession>
<dbReference type="AlphaFoldDB" id="A0A8J6HD49"/>
<dbReference type="Proteomes" id="UP000719412">
    <property type="component" value="Unassembled WGS sequence"/>
</dbReference>
<sequence length="518" mass="57141">MQNTTPNELYNKSDGDGDPEPGLINFLKFSVPDAKLPYLSIFPPNYHILASRDVLNETRPEDLRRQSLTSPRPPPKEIFIMPPPPKRKFRRPRRFVYVVAASSQAVIDCRGWIPTKGSKGIGHNQRGNGDSHDQRRSHFPGGIRDKCGGSAAFTLCDLFSYSGRSLRDPDHRSCLVKIRGLTSDQGKYGPDGGGQDALQTPPPLGRTTLEGATFKSAKMFLVFESSSKRPSRRCLINPNLSMVLLLYDCEDNLGGGDCINCACPFQPFRTILPAASLRHTVDIFRKNLNFGAFKSGSGPEGVEQARFPFSNYKSKPVGRTYGDLMSALRQMEGLRRRVRTWIAPPINLNYVFFLTFRDLSLRGGGEVQSLGQHRDLSWGLLAGAAGAPLTWGEVDDVAVTSSTVYRQEYYVDQAPVNGEPGRCHGDIHRLDGSATSRLSSGEKDRPSFRLIKTACGVGGGVVQVIGRRRLGGRPGKFSTSLDYHHQHSITPGHAVHADRAAECVRRHFRIALPPMSVV</sequence>
<reference evidence="2" key="1">
    <citation type="journal article" date="2020" name="J Insects Food Feed">
        <title>The yellow mealworm (Tenebrio molitor) genome: a resource for the emerging insects as food and feed industry.</title>
        <authorList>
            <person name="Eriksson T."/>
            <person name="Andere A."/>
            <person name="Kelstrup H."/>
            <person name="Emery V."/>
            <person name="Picard C."/>
        </authorList>
    </citation>
    <scope>NUCLEOTIDE SEQUENCE</scope>
    <source>
        <strain evidence="2">Stoneville</strain>
        <tissue evidence="2">Whole head</tissue>
    </source>
</reference>
<evidence type="ECO:0000313" key="2">
    <source>
        <dbReference type="EMBL" id="KAH0812579.1"/>
    </source>
</evidence>
<feature type="region of interest" description="Disordered" evidence="1">
    <location>
        <begin position="59"/>
        <end position="85"/>
    </location>
</feature>
<evidence type="ECO:0000313" key="3">
    <source>
        <dbReference type="Proteomes" id="UP000719412"/>
    </source>
</evidence>
<organism evidence="2 3">
    <name type="scientific">Tenebrio molitor</name>
    <name type="common">Yellow mealworm beetle</name>
    <dbReference type="NCBI Taxonomy" id="7067"/>
    <lineage>
        <taxon>Eukaryota</taxon>
        <taxon>Metazoa</taxon>
        <taxon>Ecdysozoa</taxon>
        <taxon>Arthropoda</taxon>
        <taxon>Hexapoda</taxon>
        <taxon>Insecta</taxon>
        <taxon>Pterygota</taxon>
        <taxon>Neoptera</taxon>
        <taxon>Endopterygota</taxon>
        <taxon>Coleoptera</taxon>
        <taxon>Polyphaga</taxon>
        <taxon>Cucujiformia</taxon>
        <taxon>Tenebrionidae</taxon>
        <taxon>Tenebrio</taxon>
    </lineage>
</organism>
<feature type="region of interest" description="Disordered" evidence="1">
    <location>
        <begin position="117"/>
        <end position="143"/>
    </location>
</feature>
<proteinExistence type="predicted"/>
<protein>
    <submittedName>
        <fullName evidence="2">Uncharacterized protein</fullName>
    </submittedName>
</protein>
<reference evidence="2" key="2">
    <citation type="submission" date="2021-08" db="EMBL/GenBank/DDBJ databases">
        <authorList>
            <person name="Eriksson T."/>
        </authorList>
    </citation>
    <scope>NUCLEOTIDE SEQUENCE</scope>
    <source>
        <strain evidence="2">Stoneville</strain>
        <tissue evidence="2">Whole head</tissue>
    </source>
</reference>
<keyword evidence="3" id="KW-1185">Reference proteome</keyword>
<evidence type="ECO:0000256" key="1">
    <source>
        <dbReference type="SAM" id="MobiDB-lite"/>
    </source>
</evidence>
<comment type="caution">
    <text evidence="2">The sequence shown here is derived from an EMBL/GenBank/DDBJ whole genome shotgun (WGS) entry which is preliminary data.</text>
</comment>
<dbReference type="EMBL" id="JABDTM020025931">
    <property type="protein sequence ID" value="KAH0812579.1"/>
    <property type="molecule type" value="Genomic_DNA"/>
</dbReference>
<gene>
    <name evidence="2" type="ORF">GEV33_010212</name>
</gene>
<name>A0A8J6HD49_TENMO</name>